<name>A0A7L9U043_9BURK</name>
<dbReference type="KEGG" id="mlir:LPB04_15715"/>
<dbReference type="Gene3D" id="1.10.10.10">
    <property type="entry name" value="Winged helix-like DNA-binding domain superfamily/Winged helix DNA-binding domain"/>
    <property type="match status" value="1"/>
</dbReference>
<protein>
    <submittedName>
        <fullName evidence="2">PaaX family transcriptional regulator</fullName>
    </submittedName>
</protein>
<sequence>MDTICNIERRKPKAPELILDLLMANGAPLSSFALCRAGVIMDINEATVRVALNRLCEQGKIGQPARGVYAISVAPRPLFRDVDTWRSKERSMTAWNGDWVAVHDTLVQRSDKTAWRRHCLALALRGFAEFEPGLQLRPDNLEGGIAALRARLAELGLSPQATLFRLTGLDEARQARVKGLWKVDALHRQYTAMAAALDAHAEVLGQEDTTGALRESLLLGREAIGLLVRDPLLPPELMAPQARQTLMAAAIRYQDEARRHWRNWISGIDLPR</sequence>
<dbReference type="PANTHER" id="PTHR30319">
    <property type="entry name" value="PHENYLACETIC ACID REGULATOR-RELATED TRANSCRIPTIONAL REPRESSOR"/>
    <property type="match status" value="1"/>
</dbReference>
<feature type="domain" description="Transcriptional repressor PaaX-like C-terminal" evidence="1">
    <location>
        <begin position="181"/>
        <end position="262"/>
    </location>
</feature>
<dbReference type="PANTHER" id="PTHR30319:SF1">
    <property type="entry name" value="TRANSCRIPTIONAL REPRESSOR PAAX"/>
    <property type="match status" value="1"/>
</dbReference>
<dbReference type="RefSeq" id="WP_193685456.1">
    <property type="nucleotide sequence ID" value="NZ_CP062941.1"/>
</dbReference>
<keyword evidence="3" id="KW-1185">Reference proteome</keyword>
<reference evidence="2 3" key="1">
    <citation type="submission" date="2020-10" db="EMBL/GenBank/DDBJ databases">
        <title>Genome sequencing of Massilia sp. LPB0304.</title>
        <authorList>
            <person name="Kim J."/>
        </authorList>
    </citation>
    <scope>NUCLEOTIDE SEQUENCE [LARGE SCALE GENOMIC DNA]</scope>
    <source>
        <strain evidence="2 3">LPB0304</strain>
    </source>
</reference>
<organism evidence="2 3">
    <name type="scientific">Massilia litorea</name>
    <dbReference type="NCBI Taxonomy" id="2769491"/>
    <lineage>
        <taxon>Bacteria</taxon>
        <taxon>Pseudomonadati</taxon>
        <taxon>Pseudomonadota</taxon>
        <taxon>Betaproteobacteria</taxon>
        <taxon>Burkholderiales</taxon>
        <taxon>Oxalobacteraceae</taxon>
        <taxon>Telluria group</taxon>
        <taxon>Massilia</taxon>
    </lineage>
</organism>
<accession>A0A7L9U043</accession>
<dbReference type="EMBL" id="CP062941">
    <property type="protein sequence ID" value="QOL48413.1"/>
    <property type="molecule type" value="Genomic_DNA"/>
</dbReference>
<dbReference type="InterPro" id="IPR013225">
    <property type="entry name" value="PaaX_C"/>
</dbReference>
<dbReference type="Proteomes" id="UP000593875">
    <property type="component" value="Chromosome"/>
</dbReference>
<evidence type="ECO:0000313" key="2">
    <source>
        <dbReference type="EMBL" id="QOL48413.1"/>
    </source>
</evidence>
<dbReference type="InterPro" id="IPR036388">
    <property type="entry name" value="WH-like_DNA-bd_sf"/>
</dbReference>
<evidence type="ECO:0000259" key="1">
    <source>
        <dbReference type="Pfam" id="PF08223"/>
    </source>
</evidence>
<dbReference type="Gene3D" id="3.30.70.2650">
    <property type="match status" value="1"/>
</dbReference>
<dbReference type="AlphaFoldDB" id="A0A7L9U043"/>
<proteinExistence type="predicted"/>
<evidence type="ECO:0000313" key="3">
    <source>
        <dbReference type="Proteomes" id="UP000593875"/>
    </source>
</evidence>
<gene>
    <name evidence="2" type="ORF">LPB04_15715</name>
</gene>
<dbReference type="GO" id="GO:0006351">
    <property type="term" value="P:DNA-templated transcription"/>
    <property type="evidence" value="ECO:0007669"/>
    <property type="project" value="TreeGrafter"/>
</dbReference>
<dbReference type="Pfam" id="PF08223">
    <property type="entry name" value="PaaX_C"/>
    <property type="match status" value="1"/>
</dbReference>